<organism evidence="1 2">
    <name type="scientific">Araneus ventricosus</name>
    <name type="common">Orbweaver spider</name>
    <name type="synonym">Epeira ventricosa</name>
    <dbReference type="NCBI Taxonomy" id="182803"/>
    <lineage>
        <taxon>Eukaryota</taxon>
        <taxon>Metazoa</taxon>
        <taxon>Ecdysozoa</taxon>
        <taxon>Arthropoda</taxon>
        <taxon>Chelicerata</taxon>
        <taxon>Arachnida</taxon>
        <taxon>Araneae</taxon>
        <taxon>Araneomorphae</taxon>
        <taxon>Entelegynae</taxon>
        <taxon>Araneoidea</taxon>
        <taxon>Araneidae</taxon>
        <taxon>Araneus</taxon>
    </lineage>
</organism>
<reference evidence="1 2" key="1">
    <citation type="journal article" date="2019" name="Sci. Rep.">
        <title>Orb-weaving spider Araneus ventricosus genome elucidates the spidroin gene catalogue.</title>
        <authorList>
            <person name="Kono N."/>
            <person name="Nakamura H."/>
            <person name="Ohtoshi R."/>
            <person name="Moran D.A.P."/>
            <person name="Shinohara A."/>
            <person name="Yoshida Y."/>
            <person name="Fujiwara M."/>
            <person name="Mori M."/>
            <person name="Tomita M."/>
            <person name="Arakawa K."/>
        </authorList>
    </citation>
    <scope>NUCLEOTIDE SEQUENCE [LARGE SCALE GENOMIC DNA]</scope>
</reference>
<comment type="caution">
    <text evidence="1">The sequence shown here is derived from an EMBL/GenBank/DDBJ whole genome shotgun (WGS) entry which is preliminary data.</text>
</comment>
<name>A0A4Y2BGZ5_ARAVE</name>
<dbReference type="AlphaFoldDB" id="A0A4Y2BGZ5"/>
<evidence type="ECO:0000313" key="1">
    <source>
        <dbReference type="EMBL" id="GBL90556.1"/>
    </source>
</evidence>
<evidence type="ECO:0000313" key="2">
    <source>
        <dbReference type="Proteomes" id="UP000499080"/>
    </source>
</evidence>
<sequence>MSLLSRNKTVEFPSSLLPHTKLFLKELTSTISVVVEESAIRTDDLMVPRWVWLTTIQVGTPKGKKGEEKSFRIVIVSSLPFQIHCKLVLRGGWSIMLSYFAGGLLQICHVKFAMTG</sequence>
<accession>A0A4Y2BGZ5</accession>
<dbReference type="Proteomes" id="UP000499080">
    <property type="component" value="Unassembled WGS sequence"/>
</dbReference>
<keyword evidence="2" id="KW-1185">Reference proteome</keyword>
<gene>
    <name evidence="1" type="ORF">AVEN_179467_1</name>
</gene>
<proteinExistence type="predicted"/>
<dbReference type="EMBL" id="BGPR01000072">
    <property type="protein sequence ID" value="GBL90556.1"/>
    <property type="molecule type" value="Genomic_DNA"/>
</dbReference>
<protein>
    <submittedName>
        <fullName evidence="1">Uncharacterized protein</fullName>
    </submittedName>
</protein>